<dbReference type="CDD" id="cd08601">
    <property type="entry name" value="GDPD_SaGlpQ_like"/>
    <property type="match status" value="1"/>
</dbReference>
<dbReference type="EMBL" id="CP016540">
    <property type="protein sequence ID" value="ANU26146.1"/>
    <property type="molecule type" value="Genomic_DNA"/>
</dbReference>
<dbReference type="Gene3D" id="3.20.20.190">
    <property type="entry name" value="Phosphatidylinositol (PI) phosphodiesterase"/>
    <property type="match status" value="1"/>
</dbReference>
<dbReference type="InterPro" id="IPR030395">
    <property type="entry name" value="GP_PDE_dom"/>
</dbReference>
<evidence type="ECO:0000313" key="3">
    <source>
        <dbReference type="Proteomes" id="UP000053354"/>
    </source>
</evidence>
<dbReference type="InterPro" id="IPR017946">
    <property type="entry name" value="PLC-like_Pdiesterase_TIM-brl"/>
</dbReference>
<sequence length="285" mass="32670">MKKFSELQNRSKENQVNLNRFLNIAHRGASGHAPENTLVAYKMGREMHGDSIEIDLQMTKDGILIAMHDERVDRTTNGTGYIKDMTITEIKALDAGSWFNKAHPKKAKPSYEGLCVPTFEEVLEVFGEDSRYYIETKAPDVYPGMEKELVRILKKYNLPINQEYASNVIIQSFSEDSLQIVKKLNPIIPLIQLISYPIQATVSKAELAHIKSYAVGVGMNYKRIDQAYIRKVQEQELLIHPYTVNKREDMKRMIDWGVTGLFTNYPDVLNTLLKEKQAIMINDQL</sequence>
<keyword evidence="3" id="KW-1185">Reference proteome</keyword>
<accession>A0A1B1RYZ3</accession>
<organism evidence="2 3">
    <name type="scientific">Planococcus versutus</name>
    <dbReference type="NCBI Taxonomy" id="1302659"/>
    <lineage>
        <taxon>Bacteria</taxon>
        <taxon>Bacillati</taxon>
        <taxon>Bacillota</taxon>
        <taxon>Bacilli</taxon>
        <taxon>Bacillales</taxon>
        <taxon>Caryophanaceae</taxon>
        <taxon>Planococcus</taxon>
    </lineage>
</organism>
<dbReference type="PANTHER" id="PTHR46211">
    <property type="entry name" value="GLYCEROPHOSPHORYL DIESTER PHOSPHODIESTERASE"/>
    <property type="match status" value="1"/>
</dbReference>
<dbReference type="SUPFAM" id="SSF51695">
    <property type="entry name" value="PLC-like phosphodiesterases"/>
    <property type="match status" value="1"/>
</dbReference>
<feature type="domain" description="GP-PDE" evidence="1">
    <location>
        <begin position="21"/>
        <end position="273"/>
    </location>
</feature>
<evidence type="ECO:0000259" key="1">
    <source>
        <dbReference type="PROSITE" id="PS51704"/>
    </source>
</evidence>
<evidence type="ECO:0000313" key="2">
    <source>
        <dbReference type="EMBL" id="ANU26146.1"/>
    </source>
</evidence>
<dbReference type="PROSITE" id="PS51704">
    <property type="entry name" value="GP_PDE"/>
    <property type="match status" value="1"/>
</dbReference>
<dbReference type="Proteomes" id="UP000053354">
    <property type="component" value="Chromosome"/>
</dbReference>
<dbReference type="KEGG" id="pll:I858_003760"/>
<dbReference type="AlphaFoldDB" id="A0A1B1RYZ3"/>
<dbReference type="STRING" id="1302659.I858_003760"/>
<proteinExistence type="predicted"/>
<dbReference type="Pfam" id="PF03009">
    <property type="entry name" value="GDPD"/>
    <property type="match status" value="1"/>
</dbReference>
<name>A0A1B1RYZ3_9BACL</name>
<dbReference type="GO" id="GO:0006629">
    <property type="term" value="P:lipid metabolic process"/>
    <property type="evidence" value="ECO:0007669"/>
    <property type="project" value="InterPro"/>
</dbReference>
<dbReference type="PANTHER" id="PTHR46211:SF7">
    <property type="entry name" value="GLYCEROPHOSPHODIESTER PHOSPHODIESTERASE"/>
    <property type="match status" value="1"/>
</dbReference>
<gene>
    <name evidence="2" type="ORF">I858_003760</name>
</gene>
<protein>
    <submittedName>
        <fullName evidence="2">Glycerophosphodiester phosphodiesterase</fullName>
    </submittedName>
</protein>
<reference evidence="2" key="1">
    <citation type="submission" date="2016-10" db="EMBL/GenBank/DDBJ databases">
        <authorList>
            <person name="See-Too W.S."/>
        </authorList>
    </citation>
    <scope>NUCLEOTIDE SEQUENCE</scope>
    <source>
        <strain evidence="2">L10.15</strain>
    </source>
</reference>
<dbReference type="GO" id="GO:0008081">
    <property type="term" value="F:phosphoric diester hydrolase activity"/>
    <property type="evidence" value="ECO:0007669"/>
    <property type="project" value="InterPro"/>
</dbReference>